<sequence>MFMMCGVPTFLILACTACLVAAQKCSLPPGAILWDPNPANTVHTVSWGYGSN</sequence>
<accession>A0A8S3ZRA1</accession>
<keyword evidence="1" id="KW-0732">Signal</keyword>
<protein>
    <submittedName>
        <fullName evidence="2">Uncharacterized protein</fullName>
    </submittedName>
</protein>
<evidence type="ECO:0000256" key="1">
    <source>
        <dbReference type="SAM" id="SignalP"/>
    </source>
</evidence>
<feature type="non-terminal residue" evidence="2">
    <location>
        <position position="52"/>
    </location>
</feature>
<dbReference type="EMBL" id="CAJHNH020003279">
    <property type="protein sequence ID" value="CAG5128931.1"/>
    <property type="molecule type" value="Genomic_DNA"/>
</dbReference>
<organism evidence="2 3">
    <name type="scientific">Candidula unifasciata</name>
    <dbReference type="NCBI Taxonomy" id="100452"/>
    <lineage>
        <taxon>Eukaryota</taxon>
        <taxon>Metazoa</taxon>
        <taxon>Spiralia</taxon>
        <taxon>Lophotrochozoa</taxon>
        <taxon>Mollusca</taxon>
        <taxon>Gastropoda</taxon>
        <taxon>Heterobranchia</taxon>
        <taxon>Euthyneura</taxon>
        <taxon>Panpulmonata</taxon>
        <taxon>Eupulmonata</taxon>
        <taxon>Stylommatophora</taxon>
        <taxon>Helicina</taxon>
        <taxon>Helicoidea</taxon>
        <taxon>Geomitridae</taxon>
        <taxon>Candidula</taxon>
    </lineage>
</organism>
<keyword evidence="3" id="KW-1185">Reference proteome</keyword>
<proteinExistence type="predicted"/>
<evidence type="ECO:0000313" key="2">
    <source>
        <dbReference type="EMBL" id="CAG5128931.1"/>
    </source>
</evidence>
<comment type="caution">
    <text evidence="2">The sequence shown here is derived from an EMBL/GenBank/DDBJ whole genome shotgun (WGS) entry which is preliminary data.</text>
</comment>
<gene>
    <name evidence="2" type="ORF">CUNI_LOCUS14489</name>
</gene>
<reference evidence="2" key="1">
    <citation type="submission" date="2021-04" db="EMBL/GenBank/DDBJ databases">
        <authorList>
            <consortium name="Molecular Ecology Group"/>
        </authorList>
    </citation>
    <scope>NUCLEOTIDE SEQUENCE</scope>
</reference>
<dbReference type="AlphaFoldDB" id="A0A8S3ZRA1"/>
<dbReference type="Proteomes" id="UP000678393">
    <property type="component" value="Unassembled WGS sequence"/>
</dbReference>
<evidence type="ECO:0000313" key="3">
    <source>
        <dbReference type="Proteomes" id="UP000678393"/>
    </source>
</evidence>
<feature type="signal peptide" evidence="1">
    <location>
        <begin position="1"/>
        <end position="22"/>
    </location>
</feature>
<name>A0A8S3ZRA1_9EUPU</name>
<feature type="chain" id="PRO_5035934657" evidence="1">
    <location>
        <begin position="23"/>
        <end position="52"/>
    </location>
</feature>